<comment type="caution">
    <text evidence="3">The sequence shown here is derived from an EMBL/GenBank/DDBJ whole genome shotgun (WGS) entry which is preliminary data.</text>
</comment>
<evidence type="ECO:0000256" key="1">
    <source>
        <dbReference type="SAM" id="MobiDB-lite"/>
    </source>
</evidence>
<feature type="compositionally biased region" description="Low complexity" evidence="1">
    <location>
        <begin position="192"/>
        <end position="202"/>
    </location>
</feature>
<protein>
    <submittedName>
        <fullName evidence="3">Uncharacterized protein</fullName>
    </submittedName>
</protein>
<dbReference type="OrthoDB" id="3270653at2759"/>
<sequence length="331" mass="35473">MLSRDTIIIIAIFSALGAFILVLILVRVLNHLTSTSAPLPPIQPLAHHREHHIAKLEAAIPNEQSWYPKSTSLAAHHPFGTPSPRGSSTSLLPKHPPPSPDTTTLTDLSSSSAFSPASSHALALPSPSFNPARPGSSSSLTSTSEPGHANSPSSASSSYISSPSITPREHPSLTNLRGSHNPGPSRRQRPMSITSSHSTIHSKASRNTLRGLPHSRHSQIQIVLPAPLATGTDRHAPDPSRRKTMSSYDVPDAFDRRSLVDRWVSASESSPEIPNIITTAGPLARHSRVMSQPESSTFMTSPSAPPVPRVPSMYIDLSGEQQLNNKLQKAE</sequence>
<evidence type="ECO:0000313" key="4">
    <source>
        <dbReference type="Proteomes" id="UP000284842"/>
    </source>
</evidence>
<proteinExistence type="predicted"/>
<dbReference type="AlphaFoldDB" id="A0A409Y7E4"/>
<feature type="region of interest" description="Disordered" evidence="1">
    <location>
        <begin position="290"/>
        <end position="311"/>
    </location>
</feature>
<evidence type="ECO:0000256" key="2">
    <source>
        <dbReference type="SAM" id="Phobius"/>
    </source>
</evidence>
<keyword evidence="4" id="KW-1185">Reference proteome</keyword>
<reference evidence="3 4" key="1">
    <citation type="journal article" date="2018" name="Evol. Lett.">
        <title>Horizontal gene cluster transfer increased hallucinogenic mushroom diversity.</title>
        <authorList>
            <person name="Reynolds H.T."/>
            <person name="Vijayakumar V."/>
            <person name="Gluck-Thaler E."/>
            <person name="Korotkin H.B."/>
            <person name="Matheny P.B."/>
            <person name="Slot J.C."/>
        </authorList>
    </citation>
    <scope>NUCLEOTIDE SEQUENCE [LARGE SCALE GENOMIC DNA]</scope>
    <source>
        <strain evidence="3 4">2629</strain>
    </source>
</reference>
<feature type="transmembrane region" description="Helical" evidence="2">
    <location>
        <begin position="7"/>
        <end position="29"/>
    </location>
</feature>
<keyword evidence="2" id="KW-1133">Transmembrane helix</keyword>
<keyword evidence="2" id="KW-0472">Membrane</keyword>
<name>A0A409Y7E4_9AGAR</name>
<feature type="region of interest" description="Disordered" evidence="1">
    <location>
        <begin position="72"/>
        <end position="247"/>
    </location>
</feature>
<organism evidence="3 4">
    <name type="scientific">Panaeolus cyanescens</name>
    <dbReference type="NCBI Taxonomy" id="181874"/>
    <lineage>
        <taxon>Eukaryota</taxon>
        <taxon>Fungi</taxon>
        <taxon>Dikarya</taxon>
        <taxon>Basidiomycota</taxon>
        <taxon>Agaricomycotina</taxon>
        <taxon>Agaricomycetes</taxon>
        <taxon>Agaricomycetidae</taxon>
        <taxon>Agaricales</taxon>
        <taxon>Agaricineae</taxon>
        <taxon>Galeropsidaceae</taxon>
        <taxon>Panaeolus</taxon>
    </lineage>
</organism>
<dbReference type="EMBL" id="NHTK01001374">
    <property type="protein sequence ID" value="PPQ98920.1"/>
    <property type="molecule type" value="Genomic_DNA"/>
</dbReference>
<dbReference type="InParanoid" id="A0A409Y7E4"/>
<feature type="compositionally biased region" description="Low complexity" evidence="1">
    <location>
        <begin position="151"/>
        <end position="165"/>
    </location>
</feature>
<feature type="compositionally biased region" description="Low complexity" evidence="1">
    <location>
        <begin position="101"/>
        <end position="129"/>
    </location>
</feature>
<evidence type="ECO:0000313" key="3">
    <source>
        <dbReference type="EMBL" id="PPQ98920.1"/>
    </source>
</evidence>
<feature type="compositionally biased region" description="Polar residues" evidence="1">
    <location>
        <begin position="290"/>
        <end position="300"/>
    </location>
</feature>
<dbReference type="Proteomes" id="UP000284842">
    <property type="component" value="Unassembled WGS sequence"/>
</dbReference>
<accession>A0A409Y7E4</accession>
<feature type="compositionally biased region" description="Basic and acidic residues" evidence="1">
    <location>
        <begin position="232"/>
        <end position="241"/>
    </location>
</feature>
<gene>
    <name evidence="3" type="ORF">CVT24_003551</name>
</gene>
<keyword evidence="2" id="KW-0812">Transmembrane</keyword>